<feature type="region of interest" description="Disordered" evidence="1">
    <location>
        <begin position="46"/>
        <end position="86"/>
    </location>
</feature>
<dbReference type="EMBL" id="CAJNNV010002778">
    <property type="protein sequence ID" value="CAE8587832.1"/>
    <property type="molecule type" value="Genomic_DNA"/>
</dbReference>
<evidence type="ECO:0000256" key="1">
    <source>
        <dbReference type="SAM" id="MobiDB-lite"/>
    </source>
</evidence>
<gene>
    <name evidence="2" type="ORF">PGLA1383_LOCUS6655</name>
</gene>
<comment type="caution">
    <text evidence="2">The sequence shown here is derived from an EMBL/GenBank/DDBJ whole genome shotgun (WGS) entry which is preliminary data.</text>
</comment>
<sequence length="86" mass="9198">DTICGSGALWVLLPGRDAMGPENWKLRRCWVTDKGDFCISNNSATVSQTEGGGLSISAPSQAPPQSYSVEVGPSFRELDEDEVGRP</sequence>
<name>A0A813DQB2_POLGL</name>
<evidence type="ECO:0000313" key="2">
    <source>
        <dbReference type="EMBL" id="CAE8587832.1"/>
    </source>
</evidence>
<accession>A0A813DQB2</accession>
<dbReference type="OrthoDB" id="438064at2759"/>
<proteinExistence type="predicted"/>
<reference evidence="2" key="1">
    <citation type="submission" date="2021-02" db="EMBL/GenBank/DDBJ databases">
        <authorList>
            <person name="Dougan E. K."/>
            <person name="Rhodes N."/>
            <person name="Thang M."/>
            <person name="Chan C."/>
        </authorList>
    </citation>
    <scope>NUCLEOTIDE SEQUENCE</scope>
</reference>
<organism evidence="2 3">
    <name type="scientific">Polarella glacialis</name>
    <name type="common">Dinoflagellate</name>
    <dbReference type="NCBI Taxonomy" id="89957"/>
    <lineage>
        <taxon>Eukaryota</taxon>
        <taxon>Sar</taxon>
        <taxon>Alveolata</taxon>
        <taxon>Dinophyceae</taxon>
        <taxon>Suessiales</taxon>
        <taxon>Suessiaceae</taxon>
        <taxon>Polarella</taxon>
    </lineage>
</organism>
<protein>
    <submittedName>
        <fullName evidence="2">Uncharacterized protein</fullName>
    </submittedName>
</protein>
<keyword evidence="3" id="KW-1185">Reference proteome</keyword>
<feature type="non-terminal residue" evidence="2">
    <location>
        <position position="86"/>
    </location>
</feature>
<feature type="non-terminal residue" evidence="2">
    <location>
        <position position="1"/>
    </location>
</feature>
<dbReference type="AlphaFoldDB" id="A0A813DQB2"/>
<evidence type="ECO:0000313" key="3">
    <source>
        <dbReference type="Proteomes" id="UP000654075"/>
    </source>
</evidence>
<feature type="compositionally biased region" description="Low complexity" evidence="1">
    <location>
        <begin position="57"/>
        <end position="66"/>
    </location>
</feature>
<dbReference type="Proteomes" id="UP000654075">
    <property type="component" value="Unassembled WGS sequence"/>
</dbReference>